<gene>
    <name evidence="8" type="ORF">GN277_02260</name>
</gene>
<dbReference type="GO" id="GO:0051539">
    <property type="term" value="F:4 iron, 4 sulfur cluster binding"/>
    <property type="evidence" value="ECO:0007669"/>
    <property type="project" value="UniProtKB-KW"/>
</dbReference>
<dbReference type="SUPFAM" id="SSF102114">
    <property type="entry name" value="Radical SAM enzymes"/>
    <property type="match status" value="1"/>
</dbReference>
<dbReference type="InterPro" id="IPR058240">
    <property type="entry name" value="rSAM_sf"/>
</dbReference>
<accession>A0A7X3MD87</accession>
<dbReference type="InterPro" id="IPR007197">
    <property type="entry name" value="rSAM"/>
</dbReference>
<protein>
    <submittedName>
        <fullName evidence="8">4Fe-4S cluster-binding domain-containing protein</fullName>
    </submittedName>
</protein>
<keyword evidence="9" id="KW-1185">Reference proteome</keyword>
<keyword evidence="4" id="KW-0479">Metal-binding</keyword>
<dbReference type="RefSeq" id="WP_159749455.1">
    <property type="nucleotide sequence ID" value="NZ_WUQX01000001.1"/>
</dbReference>
<evidence type="ECO:0000256" key="2">
    <source>
        <dbReference type="ARBA" id="ARBA00022485"/>
    </source>
</evidence>
<evidence type="ECO:0000256" key="1">
    <source>
        <dbReference type="ARBA" id="ARBA00001966"/>
    </source>
</evidence>
<dbReference type="Gene3D" id="3.20.20.70">
    <property type="entry name" value="Aldolase class I"/>
    <property type="match status" value="1"/>
</dbReference>
<evidence type="ECO:0000313" key="8">
    <source>
        <dbReference type="EMBL" id="MXP74284.1"/>
    </source>
</evidence>
<organism evidence="8 9">
    <name type="scientific">Sporofaciens musculi</name>
    <dbReference type="NCBI Taxonomy" id="2681861"/>
    <lineage>
        <taxon>Bacteria</taxon>
        <taxon>Bacillati</taxon>
        <taxon>Bacillota</taxon>
        <taxon>Clostridia</taxon>
        <taxon>Lachnospirales</taxon>
        <taxon>Lachnospiraceae</taxon>
        <taxon>Sporofaciens</taxon>
    </lineage>
</organism>
<sequence length="399" mass="47241">MSTKKLHTINELPHIYELEEMIGFCKKYSKIYIYGASFNQEMLLKYFDMCDVKITGYVVTWYPAEICFSYREMPIRLMEDVIKEDGIGIIVALSDRYYKDIIPRFRENQFHDYFIMSEFNKRAIANQVRPREHEEMAFEVNLADHCNMSCQMCDHYSQLSEPCFLNFEQYQKDIKRLGELYDHDLFYITLLGGEPLLNHDIIKILKVTREAFPNTNLYILTNGLLLMEWESMPEGNLWDACKKYDIGIWITVYPINFDYEAIEKKAEEYGVSLTMSSNIHAERETKRTKISDKHTLDLNKSIDKFYCVSCLYYNKFNVLKDGRIYMCPVAAHSKIFNDKFGKNLELLEGDSIDIYQIDSWKEIAEFSSKYVPFCSYCDLKHWGPHSEWKASTKQIDEYI</sequence>
<evidence type="ECO:0000256" key="5">
    <source>
        <dbReference type="ARBA" id="ARBA00023004"/>
    </source>
</evidence>
<reference evidence="8 9" key="1">
    <citation type="submission" date="2019-12" db="EMBL/GenBank/DDBJ databases">
        <title>Sporaefaciens musculi gen. nov., sp. nov., a novel bacterium isolated from the caecum of an obese mouse.</title>
        <authorList>
            <person name="Rasmussen T.S."/>
            <person name="Streidl T."/>
            <person name="Hitch T.C.A."/>
            <person name="Wortmann E."/>
            <person name="Deptula P."/>
            <person name="Hansen M."/>
            <person name="Nielsen D.S."/>
            <person name="Clavel T."/>
            <person name="Vogensen F.K."/>
        </authorList>
    </citation>
    <scope>NUCLEOTIDE SEQUENCE [LARGE SCALE GENOMIC DNA]</scope>
    <source>
        <strain evidence="8 9">WCA-9-b2</strain>
    </source>
</reference>
<dbReference type="Proteomes" id="UP000460412">
    <property type="component" value="Unassembled WGS sequence"/>
</dbReference>
<evidence type="ECO:0000313" key="9">
    <source>
        <dbReference type="Proteomes" id="UP000460412"/>
    </source>
</evidence>
<proteinExistence type="predicted"/>
<dbReference type="SFLD" id="SFLDS00029">
    <property type="entry name" value="Radical_SAM"/>
    <property type="match status" value="1"/>
</dbReference>
<feature type="domain" description="Radical SAM core" evidence="7">
    <location>
        <begin position="141"/>
        <end position="229"/>
    </location>
</feature>
<dbReference type="CDD" id="cd01335">
    <property type="entry name" value="Radical_SAM"/>
    <property type="match status" value="1"/>
</dbReference>
<evidence type="ECO:0000259" key="7">
    <source>
        <dbReference type="Pfam" id="PF04055"/>
    </source>
</evidence>
<dbReference type="InterPro" id="IPR013785">
    <property type="entry name" value="Aldolase_TIM"/>
</dbReference>
<keyword evidence="5" id="KW-0408">Iron</keyword>
<keyword evidence="6" id="KW-0411">Iron-sulfur</keyword>
<dbReference type="Pfam" id="PF04055">
    <property type="entry name" value="Radical_SAM"/>
    <property type="match status" value="1"/>
</dbReference>
<dbReference type="AlphaFoldDB" id="A0A7X3MD87"/>
<evidence type="ECO:0000256" key="4">
    <source>
        <dbReference type="ARBA" id="ARBA00022723"/>
    </source>
</evidence>
<evidence type="ECO:0000256" key="6">
    <source>
        <dbReference type="ARBA" id="ARBA00023014"/>
    </source>
</evidence>
<keyword evidence="3" id="KW-0949">S-adenosyl-L-methionine</keyword>
<dbReference type="GO" id="GO:0046872">
    <property type="term" value="F:metal ion binding"/>
    <property type="evidence" value="ECO:0007669"/>
    <property type="project" value="UniProtKB-KW"/>
</dbReference>
<keyword evidence="2" id="KW-0004">4Fe-4S</keyword>
<dbReference type="GO" id="GO:0003824">
    <property type="term" value="F:catalytic activity"/>
    <property type="evidence" value="ECO:0007669"/>
    <property type="project" value="InterPro"/>
</dbReference>
<dbReference type="EMBL" id="WUQX01000001">
    <property type="protein sequence ID" value="MXP74284.1"/>
    <property type="molecule type" value="Genomic_DNA"/>
</dbReference>
<comment type="cofactor">
    <cofactor evidence="1">
        <name>[4Fe-4S] cluster</name>
        <dbReference type="ChEBI" id="CHEBI:49883"/>
    </cofactor>
</comment>
<name>A0A7X3MD87_9FIRM</name>
<comment type="caution">
    <text evidence="8">The sequence shown here is derived from an EMBL/GenBank/DDBJ whole genome shotgun (WGS) entry which is preliminary data.</text>
</comment>
<evidence type="ECO:0000256" key="3">
    <source>
        <dbReference type="ARBA" id="ARBA00022691"/>
    </source>
</evidence>
<dbReference type="PANTHER" id="PTHR43787">
    <property type="entry name" value="FEMO COFACTOR BIOSYNTHESIS PROTEIN NIFB-RELATED"/>
    <property type="match status" value="1"/>
</dbReference>